<dbReference type="Gene3D" id="3.40.1090.10">
    <property type="entry name" value="Cytosolic phospholipase A2 catalytic domain"/>
    <property type="match status" value="2"/>
</dbReference>
<evidence type="ECO:0000313" key="6">
    <source>
        <dbReference type="EMBL" id="MBD8014822.1"/>
    </source>
</evidence>
<dbReference type="PANTHER" id="PTHR14226">
    <property type="entry name" value="NEUROPATHY TARGET ESTERASE/SWISS CHEESE D.MELANOGASTER"/>
    <property type="match status" value="1"/>
</dbReference>
<evidence type="ECO:0000313" key="7">
    <source>
        <dbReference type="Proteomes" id="UP000658980"/>
    </source>
</evidence>
<dbReference type="InterPro" id="IPR050301">
    <property type="entry name" value="NTE"/>
</dbReference>
<dbReference type="EMBL" id="JACSPU010000002">
    <property type="protein sequence ID" value="MBD8014822.1"/>
    <property type="molecule type" value="Genomic_DNA"/>
</dbReference>
<feature type="short sequence motif" description="GXGXXG" evidence="4">
    <location>
        <begin position="11"/>
        <end position="16"/>
    </location>
</feature>
<dbReference type="InterPro" id="IPR016035">
    <property type="entry name" value="Acyl_Trfase/lysoPLipase"/>
</dbReference>
<keyword evidence="7" id="KW-1185">Reference proteome</keyword>
<comment type="caution">
    <text evidence="6">The sequence shown here is derived from an EMBL/GenBank/DDBJ whole genome shotgun (WGS) entry which is preliminary data.</text>
</comment>
<dbReference type="Pfam" id="PF01734">
    <property type="entry name" value="Patatin"/>
    <property type="match status" value="1"/>
</dbReference>
<evidence type="ECO:0000256" key="2">
    <source>
        <dbReference type="ARBA" id="ARBA00022963"/>
    </source>
</evidence>
<dbReference type="CDD" id="cd07208">
    <property type="entry name" value="Pat_hypo_Ecoli_yjju_like"/>
    <property type="match status" value="1"/>
</dbReference>
<name>A0ABR8WCS4_9BACL</name>
<dbReference type="PANTHER" id="PTHR14226:SF25">
    <property type="entry name" value="PHOSPHOESTERASE"/>
    <property type="match status" value="1"/>
</dbReference>
<dbReference type="InterPro" id="IPR045943">
    <property type="entry name" value="DUF6363"/>
</dbReference>
<comment type="caution">
    <text evidence="4">Lacks conserved residue(s) required for the propagation of feature annotation.</text>
</comment>
<reference evidence="6 7" key="1">
    <citation type="submission" date="2020-08" db="EMBL/GenBank/DDBJ databases">
        <title>A Genomic Blueprint of the Chicken Gut Microbiome.</title>
        <authorList>
            <person name="Gilroy R."/>
            <person name="Ravi A."/>
            <person name="Getino M."/>
            <person name="Pursley I."/>
            <person name="Horton D.L."/>
            <person name="Alikhan N.-F."/>
            <person name="Baker D."/>
            <person name="Gharbi K."/>
            <person name="Hall N."/>
            <person name="Watson M."/>
            <person name="Adriaenssens E.M."/>
            <person name="Foster-Nyarko E."/>
            <person name="Jarju S."/>
            <person name="Secka A."/>
            <person name="Antonio M."/>
            <person name="Oren A."/>
            <person name="Chaudhuri R."/>
            <person name="La Ragione R.M."/>
            <person name="Hildebrand F."/>
            <person name="Pallen M.J."/>
        </authorList>
    </citation>
    <scope>NUCLEOTIDE SEQUENCE [LARGE SCALE GENOMIC DNA]</scope>
    <source>
        <strain evidence="6 7">Sa1BUA13</strain>
    </source>
</reference>
<keyword evidence="3 4" id="KW-0443">Lipid metabolism</keyword>
<protein>
    <submittedName>
        <fullName evidence="6">Patatin family protein</fullName>
    </submittedName>
</protein>
<accession>A0ABR8WCS4</accession>
<gene>
    <name evidence="6" type="ORF">H9630_08285</name>
</gene>
<dbReference type="Pfam" id="PF19890">
    <property type="entry name" value="DUF6363"/>
    <property type="match status" value="1"/>
</dbReference>
<evidence type="ECO:0000259" key="5">
    <source>
        <dbReference type="PROSITE" id="PS51635"/>
    </source>
</evidence>
<keyword evidence="1 4" id="KW-0378">Hydrolase</keyword>
<feature type="domain" description="PNPLA" evidence="5">
    <location>
        <begin position="7"/>
        <end position="174"/>
    </location>
</feature>
<evidence type="ECO:0000256" key="4">
    <source>
        <dbReference type="PROSITE-ProRule" id="PRU01161"/>
    </source>
</evidence>
<keyword evidence="2 4" id="KW-0442">Lipid degradation</keyword>
<sequence length="284" mass="32237">MRMKSGLILEGGGMRGVYTGGVLEKLLEEEIFVDYVIGVSAGACHAASYISRQNGRNREVTIGYVNHPEYISVKNLLVKRELFGMDLIFNEIPNSLVPFDYERFNNATEEFVVGATNCLTGEAVYFEKQNQPEDVLAIVRASSSLPLMSKPVEFAGELLMDGSIADPLPIRKALSDGVTKPIIVLTREKGYRKKRSRFARILPAFVRQYPAIAKKMESRHLYYNETMDFIDQLEQEGLAMVIRPMNLYGIRGIERDQEKLEVLYQQGYQDATARFDELIDFLQK</sequence>
<proteinExistence type="predicted"/>
<dbReference type="Proteomes" id="UP000658980">
    <property type="component" value="Unassembled WGS sequence"/>
</dbReference>
<evidence type="ECO:0000256" key="3">
    <source>
        <dbReference type="ARBA" id="ARBA00023098"/>
    </source>
</evidence>
<feature type="active site" description="Proton acceptor" evidence="4">
    <location>
        <position position="161"/>
    </location>
</feature>
<dbReference type="InterPro" id="IPR002641">
    <property type="entry name" value="PNPLA_dom"/>
</dbReference>
<evidence type="ECO:0000256" key="1">
    <source>
        <dbReference type="ARBA" id="ARBA00022801"/>
    </source>
</evidence>
<dbReference type="SUPFAM" id="SSF52151">
    <property type="entry name" value="FabD/lysophospholipase-like"/>
    <property type="match status" value="1"/>
</dbReference>
<feature type="short sequence motif" description="GXSXG" evidence="4">
    <location>
        <begin position="38"/>
        <end position="42"/>
    </location>
</feature>
<dbReference type="InterPro" id="IPR037483">
    <property type="entry name" value="YjjU-like"/>
</dbReference>
<organism evidence="6 7">
    <name type="scientific">Planococcus wigleyi</name>
    <dbReference type="NCBI Taxonomy" id="2762216"/>
    <lineage>
        <taxon>Bacteria</taxon>
        <taxon>Bacillati</taxon>
        <taxon>Bacillota</taxon>
        <taxon>Bacilli</taxon>
        <taxon>Bacillales</taxon>
        <taxon>Caryophanaceae</taxon>
        <taxon>Planococcus</taxon>
    </lineage>
</organism>
<feature type="active site" description="Nucleophile" evidence="4">
    <location>
        <position position="40"/>
    </location>
</feature>
<dbReference type="RefSeq" id="WP_191715101.1">
    <property type="nucleotide sequence ID" value="NZ_JACSPU010000002.1"/>
</dbReference>
<dbReference type="PROSITE" id="PS51635">
    <property type="entry name" value="PNPLA"/>
    <property type="match status" value="1"/>
</dbReference>